<feature type="compositionally biased region" description="Basic and acidic residues" evidence="1">
    <location>
        <begin position="52"/>
        <end position="61"/>
    </location>
</feature>
<name>A0A517QI83_9PLAN</name>
<protein>
    <submittedName>
        <fullName evidence="2">Uncharacterized protein</fullName>
    </submittedName>
</protein>
<evidence type="ECO:0000256" key="1">
    <source>
        <dbReference type="SAM" id="MobiDB-lite"/>
    </source>
</evidence>
<keyword evidence="3" id="KW-1185">Reference proteome</keyword>
<organism evidence="2 3">
    <name type="scientific">Thalassoglobus polymorphus</name>
    <dbReference type="NCBI Taxonomy" id="2527994"/>
    <lineage>
        <taxon>Bacteria</taxon>
        <taxon>Pseudomonadati</taxon>
        <taxon>Planctomycetota</taxon>
        <taxon>Planctomycetia</taxon>
        <taxon>Planctomycetales</taxon>
        <taxon>Planctomycetaceae</taxon>
        <taxon>Thalassoglobus</taxon>
    </lineage>
</organism>
<dbReference type="KEGG" id="tpol:Mal48_05790"/>
<dbReference type="EMBL" id="CP036267">
    <property type="protein sequence ID" value="QDT31346.1"/>
    <property type="molecule type" value="Genomic_DNA"/>
</dbReference>
<dbReference type="Proteomes" id="UP000315724">
    <property type="component" value="Chromosome"/>
</dbReference>
<evidence type="ECO:0000313" key="3">
    <source>
        <dbReference type="Proteomes" id="UP000315724"/>
    </source>
</evidence>
<feature type="region of interest" description="Disordered" evidence="1">
    <location>
        <begin position="24"/>
        <end position="77"/>
    </location>
</feature>
<evidence type="ECO:0000313" key="2">
    <source>
        <dbReference type="EMBL" id="QDT31346.1"/>
    </source>
</evidence>
<proteinExistence type="predicted"/>
<gene>
    <name evidence="2" type="ORF">Mal48_05790</name>
</gene>
<dbReference type="AlphaFoldDB" id="A0A517QI83"/>
<sequence length="77" mass="8657">MLWSSTNIVDSVATLLRYWMSTNDMTKPVVGSPERNKTPRQQIKDQQSPPPDKSKPHEKSNKPKTVNGVVWHAQTGA</sequence>
<accession>A0A517QI83</accession>
<reference evidence="2 3" key="1">
    <citation type="submission" date="2019-02" db="EMBL/GenBank/DDBJ databases">
        <title>Deep-cultivation of Planctomycetes and their phenomic and genomic characterization uncovers novel biology.</title>
        <authorList>
            <person name="Wiegand S."/>
            <person name="Jogler M."/>
            <person name="Boedeker C."/>
            <person name="Pinto D."/>
            <person name="Vollmers J."/>
            <person name="Rivas-Marin E."/>
            <person name="Kohn T."/>
            <person name="Peeters S.H."/>
            <person name="Heuer A."/>
            <person name="Rast P."/>
            <person name="Oberbeckmann S."/>
            <person name="Bunk B."/>
            <person name="Jeske O."/>
            <person name="Meyerdierks A."/>
            <person name="Storesund J.E."/>
            <person name="Kallscheuer N."/>
            <person name="Luecker S."/>
            <person name="Lage O.M."/>
            <person name="Pohl T."/>
            <person name="Merkel B.J."/>
            <person name="Hornburger P."/>
            <person name="Mueller R.-W."/>
            <person name="Bruemmer F."/>
            <person name="Labrenz M."/>
            <person name="Spormann A.M."/>
            <person name="Op den Camp H."/>
            <person name="Overmann J."/>
            <person name="Amann R."/>
            <person name="Jetten M.S.M."/>
            <person name="Mascher T."/>
            <person name="Medema M.H."/>
            <person name="Devos D.P."/>
            <person name="Kaster A.-K."/>
            <person name="Ovreas L."/>
            <person name="Rohde M."/>
            <person name="Galperin M.Y."/>
            <person name="Jogler C."/>
        </authorList>
    </citation>
    <scope>NUCLEOTIDE SEQUENCE [LARGE SCALE GENOMIC DNA]</scope>
    <source>
        <strain evidence="2 3">Mal48</strain>
    </source>
</reference>